<keyword evidence="3" id="KW-0804">Transcription</keyword>
<dbReference type="SUPFAM" id="SSF48498">
    <property type="entry name" value="Tetracyclin repressor-like, C-terminal domain"/>
    <property type="match status" value="1"/>
</dbReference>
<dbReference type="InterPro" id="IPR009057">
    <property type="entry name" value="Homeodomain-like_sf"/>
</dbReference>
<keyword evidence="2 4" id="KW-0238">DNA-binding</keyword>
<dbReference type="InterPro" id="IPR036271">
    <property type="entry name" value="Tet_transcr_reg_TetR-rel_C_sf"/>
</dbReference>
<dbReference type="PANTHER" id="PTHR47506">
    <property type="entry name" value="TRANSCRIPTIONAL REGULATORY PROTEIN"/>
    <property type="match status" value="1"/>
</dbReference>
<evidence type="ECO:0000259" key="5">
    <source>
        <dbReference type="PROSITE" id="PS50977"/>
    </source>
</evidence>
<dbReference type="Pfam" id="PF16925">
    <property type="entry name" value="TetR_C_13"/>
    <property type="match status" value="1"/>
</dbReference>
<proteinExistence type="predicted"/>
<feature type="DNA-binding region" description="H-T-H motif" evidence="4">
    <location>
        <begin position="28"/>
        <end position="47"/>
    </location>
</feature>
<comment type="caution">
    <text evidence="6">The sequence shown here is derived from an EMBL/GenBank/DDBJ whole genome shotgun (WGS) entry which is preliminary data.</text>
</comment>
<dbReference type="PANTHER" id="PTHR47506:SF3">
    <property type="entry name" value="HTH-TYPE TRANSCRIPTIONAL REGULATOR LMRA"/>
    <property type="match status" value="1"/>
</dbReference>
<feature type="domain" description="HTH tetR-type" evidence="5">
    <location>
        <begin position="5"/>
        <end position="65"/>
    </location>
</feature>
<evidence type="ECO:0000256" key="3">
    <source>
        <dbReference type="ARBA" id="ARBA00023163"/>
    </source>
</evidence>
<dbReference type="Gene3D" id="1.10.357.10">
    <property type="entry name" value="Tetracycline Repressor, domain 2"/>
    <property type="match status" value="1"/>
</dbReference>
<evidence type="ECO:0000256" key="2">
    <source>
        <dbReference type="ARBA" id="ARBA00023125"/>
    </source>
</evidence>
<dbReference type="SUPFAM" id="SSF46689">
    <property type="entry name" value="Homeodomain-like"/>
    <property type="match status" value="1"/>
</dbReference>
<sequence length="196" mass="21527">MRKGERTKQHVIETTSLLLNKRGYLSTPLSEITEATGLQKGGLYNHFRDKEELSLESFGHNCRAVEAIIRDRLEAAPPGSVERLMTYIEAYCLMDYPGGCPIANVVIEAEAVSGPLFGRAKAAMDDILGFIEATIADGIASGEMRPGIEPREAALFLFSAVEGGILLRKLYPDAMDAVLDRIRRFIDKELSAVPRA</sequence>
<dbReference type="PROSITE" id="PS50977">
    <property type="entry name" value="HTH_TETR_2"/>
    <property type="match status" value="1"/>
</dbReference>
<dbReference type="RefSeq" id="WP_208845712.1">
    <property type="nucleotide sequence ID" value="NZ_JAGGDJ010000001.1"/>
</dbReference>
<evidence type="ECO:0000313" key="7">
    <source>
        <dbReference type="Proteomes" id="UP000670947"/>
    </source>
</evidence>
<keyword evidence="1" id="KW-0805">Transcription regulation</keyword>
<evidence type="ECO:0000256" key="1">
    <source>
        <dbReference type="ARBA" id="ARBA00023015"/>
    </source>
</evidence>
<accession>A0ABS3W351</accession>
<reference evidence="6 7" key="1">
    <citation type="submission" date="2021-03" db="EMBL/GenBank/DDBJ databases">
        <title>Paenibacillus artemisicola MWE-103 whole genome sequence.</title>
        <authorList>
            <person name="Ham Y.J."/>
        </authorList>
    </citation>
    <scope>NUCLEOTIDE SEQUENCE [LARGE SCALE GENOMIC DNA]</scope>
    <source>
        <strain evidence="6 7">MWE-103</strain>
    </source>
</reference>
<dbReference type="EMBL" id="JAGGDJ010000001">
    <property type="protein sequence ID" value="MBO7742738.1"/>
    <property type="molecule type" value="Genomic_DNA"/>
</dbReference>
<dbReference type="InterPro" id="IPR001647">
    <property type="entry name" value="HTH_TetR"/>
</dbReference>
<gene>
    <name evidence="6" type="ORF">I8J29_00925</name>
</gene>
<dbReference type="Pfam" id="PF00440">
    <property type="entry name" value="TetR_N"/>
    <property type="match status" value="1"/>
</dbReference>
<protein>
    <submittedName>
        <fullName evidence="6">TetR/AcrR family transcriptional regulator</fullName>
    </submittedName>
</protein>
<keyword evidence="7" id="KW-1185">Reference proteome</keyword>
<evidence type="ECO:0000256" key="4">
    <source>
        <dbReference type="PROSITE-ProRule" id="PRU00335"/>
    </source>
</evidence>
<dbReference type="InterPro" id="IPR011075">
    <property type="entry name" value="TetR_C"/>
</dbReference>
<evidence type="ECO:0000313" key="6">
    <source>
        <dbReference type="EMBL" id="MBO7742738.1"/>
    </source>
</evidence>
<dbReference type="Proteomes" id="UP000670947">
    <property type="component" value="Unassembled WGS sequence"/>
</dbReference>
<name>A0ABS3W351_9BACL</name>
<organism evidence="6 7">
    <name type="scientific">Paenibacillus artemisiicola</name>
    <dbReference type="NCBI Taxonomy" id="1172618"/>
    <lineage>
        <taxon>Bacteria</taxon>
        <taxon>Bacillati</taxon>
        <taxon>Bacillota</taxon>
        <taxon>Bacilli</taxon>
        <taxon>Bacillales</taxon>
        <taxon>Paenibacillaceae</taxon>
        <taxon>Paenibacillus</taxon>
    </lineage>
</organism>
<dbReference type="PRINTS" id="PR00455">
    <property type="entry name" value="HTHTETR"/>
</dbReference>